<evidence type="ECO:0000256" key="3">
    <source>
        <dbReference type="ARBA" id="ARBA00018727"/>
    </source>
</evidence>
<keyword evidence="6" id="KW-0256">Endoplasmic reticulum</keyword>
<accession>A0A2I0WVH3</accession>
<keyword evidence="9" id="KW-1133">Transmembrane helix</keyword>
<dbReference type="InterPro" id="IPR045149">
    <property type="entry name" value="OS-9-like"/>
</dbReference>
<dbReference type="AlphaFoldDB" id="A0A2I0WVH3"/>
<keyword evidence="8" id="KW-0325">Glycoprotein</keyword>
<protein>
    <recommendedName>
        <fullName evidence="3">Protein OS-9 homolog</fullName>
    </recommendedName>
</protein>
<dbReference type="GO" id="GO:0030968">
    <property type="term" value="P:endoplasmic reticulum unfolded protein response"/>
    <property type="evidence" value="ECO:0007669"/>
    <property type="project" value="InterPro"/>
</dbReference>
<dbReference type="EMBL" id="KZ502432">
    <property type="protein sequence ID" value="PKU79665.1"/>
    <property type="molecule type" value="Genomic_DNA"/>
</dbReference>
<keyword evidence="9" id="KW-0472">Membrane</keyword>
<dbReference type="GO" id="GO:0030970">
    <property type="term" value="P:retrograde protein transport, ER to cytosol"/>
    <property type="evidence" value="ECO:0007669"/>
    <property type="project" value="TreeGrafter"/>
</dbReference>
<gene>
    <name evidence="11" type="ORF">MA16_Dca024352</name>
</gene>
<keyword evidence="4" id="KW-0732">Signal</keyword>
<dbReference type="PANTHER" id="PTHR15414:SF0">
    <property type="entry name" value="ENDOPLASMIC RETICULUM LECTIN 1"/>
    <property type="match status" value="1"/>
</dbReference>
<keyword evidence="12" id="KW-1185">Reference proteome</keyword>
<feature type="domain" description="MRH" evidence="10">
    <location>
        <begin position="129"/>
        <end position="254"/>
    </location>
</feature>
<feature type="transmembrane region" description="Helical" evidence="9">
    <location>
        <begin position="20"/>
        <end position="44"/>
    </location>
</feature>
<evidence type="ECO:0000259" key="10">
    <source>
        <dbReference type="PROSITE" id="PS51914"/>
    </source>
</evidence>
<evidence type="ECO:0000256" key="1">
    <source>
        <dbReference type="ARBA" id="ARBA00004240"/>
    </source>
</evidence>
<evidence type="ECO:0000256" key="7">
    <source>
        <dbReference type="ARBA" id="ARBA00023157"/>
    </source>
</evidence>
<reference evidence="11 12" key="2">
    <citation type="journal article" date="2017" name="Nature">
        <title>The Apostasia genome and the evolution of orchids.</title>
        <authorList>
            <person name="Zhang G.Q."/>
            <person name="Liu K.W."/>
            <person name="Li Z."/>
            <person name="Lohaus R."/>
            <person name="Hsiao Y.Y."/>
            <person name="Niu S.C."/>
            <person name="Wang J.Y."/>
            <person name="Lin Y.C."/>
            <person name="Xu Q."/>
            <person name="Chen L.J."/>
            <person name="Yoshida K."/>
            <person name="Fujiwara S."/>
            <person name="Wang Z.W."/>
            <person name="Zhang Y.Q."/>
            <person name="Mitsuda N."/>
            <person name="Wang M."/>
            <person name="Liu G.H."/>
            <person name="Pecoraro L."/>
            <person name="Huang H.X."/>
            <person name="Xiao X.J."/>
            <person name="Lin M."/>
            <person name="Wu X.Y."/>
            <person name="Wu W.L."/>
            <person name="Chen Y.Y."/>
            <person name="Chang S.B."/>
            <person name="Sakamoto S."/>
            <person name="Ohme-Takagi M."/>
            <person name="Yagi M."/>
            <person name="Zeng S.J."/>
            <person name="Shen C.Y."/>
            <person name="Yeh C.M."/>
            <person name="Luo Y.B."/>
            <person name="Tsai W.C."/>
            <person name="Van de Peer Y."/>
            <person name="Liu Z.J."/>
        </authorList>
    </citation>
    <scope>NUCLEOTIDE SEQUENCE [LARGE SCALE GENOMIC DNA]</scope>
    <source>
        <tissue evidence="11">The whole plant</tissue>
    </source>
</reference>
<dbReference type="GO" id="GO:0005788">
    <property type="term" value="C:endoplasmic reticulum lumen"/>
    <property type="evidence" value="ECO:0007669"/>
    <property type="project" value="TreeGrafter"/>
</dbReference>
<dbReference type="PROSITE" id="PS51914">
    <property type="entry name" value="MRH"/>
    <property type="match status" value="1"/>
</dbReference>
<evidence type="ECO:0000256" key="4">
    <source>
        <dbReference type="ARBA" id="ARBA00022729"/>
    </source>
</evidence>
<dbReference type="FunFam" id="2.70.130.10:FF:000021">
    <property type="entry name" value="Protein OS-9 homolog"/>
    <property type="match status" value="1"/>
</dbReference>
<evidence type="ECO:0000256" key="5">
    <source>
        <dbReference type="ARBA" id="ARBA00022734"/>
    </source>
</evidence>
<evidence type="ECO:0000256" key="8">
    <source>
        <dbReference type="ARBA" id="ARBA00023180"/>
    </source>
</evidence>
<dbReference type="Proteomes" id="UP000233837">
    <property type="component" value="Unassembled WGS sequence"/>
</dbReference>
<organism evidence="11 12">
    <name type="scientific">Dendrobium catenatum</name>
    <dbReference type="NCBI Taxonomy" id="906689"/>
    <lineage>
        <taxon>Eukaryota</taxon>
        <taxon>Viridiplantae</taxon>
        <taxon>Streptophyta</taxon>
        <taxon>Embryophyta</taxon>
        <taxon>Tracheophyta</taxon>
        <taxon>Spermatophyta</taxon>
        <taxon>Magnoliopsida</taxon>
        <taxon>Liliopsida</taxon>
        <taxon>Asparagales</taxon>
        <taxon>Orchidaceae</taxon>
        <taxon>Epidendroideae</taxon>
        <taxon>Malaxideae</taxon>
        <taxon>Dendrobiinae</taxon>
        <taxon>Dendrobium</taxon>
    </lineage>
</organism>
<evidence type="ECO:0000256" key="6">
    <source>
        <dbReference type="ARBA" id="ARBA00022824"/>
    </source>
</evidence>
<dbReference type="Pfam" id="PF07915">
    <property type="entry name" value="PRKCSH"/>
    <property type="match status" value="1"/>
</dbReference>
<dbReference type="InterPro" id="IPR012913">
    <property type="entry name" value="OS9-like_dom"/>
</dbReference>
<evidence type="ECO:0000313" key="12">
    <source>
        <dbReference type="Proteomes" id="UP000233837"/>
    </source>
</evidence>
<proteinExistence type="inferred from homology"/>
<dbReference type="InterPro" id="IPR009011">
    <property type="entry name" value="Man6P_isomerase_rcpt-bd_dom_sf"/>
</dbReference>
<evidence type="ECO:0000256" key="9">
    <source>
        <dbReference type="SAM" id="Phobius"/>
    </source>
</evidence>
<keyword evidence="5" id="KW-0430">Lectin</keyword>
<dbReference type="STRING" id="906689.A0A2I0WVH3"/>
<name>A0A2I0WVH3_9ASPA</name>
<reference evidence="11 12" key="1">
    <citation type="journal article" date="2016" name="Sci. Rep.">
        <title>The Dendrobium catenatum Lindl. genome sequence provides insights into polysaccharide synthase, floral development and adaptive evolution.</title>
        <authorList>
            <person name="Zhang G.Q."/>
            <person name="Xu Q."/>
            <person name="Bian C."/>
            <person name="Tsai W.C."/>
            <person name="Yeh C.M."/>
            <person name="Liu K.W."/>
            <person name="Yoshida K."/>
            <person name="Zhang L.S."/>
            <person name="Chang S.B."/>
            <person name="Chen F."/>
            <person name="Shi Y."/>
            <person name="Su Y.Y."/>
            <person name="Zhang Y.Q."/>
            <person name="Chen L.J."/>
            <person name="Yin Y."/>
            <person name="Lin M."/>
            <person name="Huang H."/>
            <person name="Deng H."/>
            <person name="Wang Z.W."/>
            <person name="Zhu S.L."/>
            <person name="Zhao X."/>
            <person name="Deng C."/>
            <person name="Niu S.C."/>
            <person name="Huang J."/>
            <person name="Wang M."/>
            <person name="Liu G.H."/>
            <person name="Yang H.J."/>
            <person name="Xiao X.J."/>
            <person name="Hsiao Y.Y."/>
            <person name="Wu W.L."/>
            <person name="Chen Y.Y."/>
            <person name="Mitsuda N."/>
            <person name="Ohme-Takagi M."/>
            <person name="Luo Y.B."/>
            <person name="Van de Peer Y."/>
            <person name="Liu Z.J."/>
        </authorList>
    </citation>
    <scope>NUCLEOTIDE SEQUENCE [LARGE SCALE GENOMIC DNA]</scope>
    <source>
        <tissue evidence="11">The whole plant</tissue>
    </source>
</reference>
<dbReference type="InterPro" id="IPR044865">
    <property type="entry name" value="MRH_dom"/>
</dbReference>
<sequence length="301" mass="34394">MGEVRSYLLSSKTASRFSSIMLLIYVLSSLSAEGILASASGMTFGRSSREPKYKIVFHTASSPFHPDNEQESLVMTNKEGQSFVCFLPVVEETKPLKPVAQPNSTSLIIETDERIKQKTPDELIEGIKEKCIYRHEGWWSYEFCHQKHVRQLHLEDDKPVQEFLMGVFDPMATADFNQNQSDATVLKDPRSKDASQRYHAHVYTNGTLCDLTNQSRETEIRFVCSELSVVISSIKEISTCKYVVTIQCPMLCKHPMFHQERPMWHAIHCNEDPKYTKTTTGEHYKGAQIKMIDDDSDHFAT</sequence>
<dbReference type="GO" id="GO:0030246">
    <property type="term" value="F:carbohydrate binding"/>
    <property type="evidence" value="ECO:0007669"/>
    <property type="project" value="UniProtKB-KW"/>
</dbReference>
<evidence type="ECO:0000256" key="2">
    <source>
        <dbReference type="ARBA" id="ARBA00009918"/>
    </source>
</evidence>
<keyword evidence="7" id="KW-1015">Disulfide bond</keyword>
<comment type="similarity">
    <text evidence="2">Belongs to the OS-9 family.</text>
</comment>
<comment type="subcellular location">
    <subcellularLocation>
        <location evidence="1">Endoplasmic reticulum</location>
    </subcellularLocation>
</comment>
<keyword evidence="9" id="KW-0812">Transmembrane</keyword>
<dbReference type="SUPFAM" id="SSF50911">
    <property type="entry name" value="Mannose 6-phosphate receptor domain"/>
    <property type="match status" value="1"/>
</dbReference>
<dbReference type="OrthoDB" id="448954at2759"/>
<dbReference type="Gene3D" id="2.70.130.10">
    <property type="entry name" value="Mannose-6-phosphate receptor binding domain"/>
    <property type="match status" value="1"/>
</dbReference>
<dbReference type="PANTHER" id="PTHR15414">
    <property type="entry name" value="OS-9-RELATED"/>
    <property type="match status" value="1"/>
</dbReference>
<evidence type="ECO:0000313" key="11">
    <source>
        <dbReference type="EMBL" id="PKU79665.1"/>
    </source>
</evidence>